<dbReference type="InterPro" id="IPR013042">
    <property type="entry name" value="DUF1592"/>
</dbReference>
<evidence type="ECO:0000256" key="1">
    <source>
        <dbReference type="ARBA" id="ARBA00022617"/>
    </source>
</evidence>
<dbReference type="SUPFAM" id="SSF49373">
    <property type="entry name" value="Invasin/intimin cell-adhesion fragments"/>
    <property type="match status" value="1"/>
</dbReference>
<dbReference type="PROSITE" id="PS50853">
    <property type="entry name" value="FN3"/>
    <property type="match status" value="1"/>
</dbReference>
<dbReference type="Pfam" id="PF07626">
    <property type="entry name" value="PSD3"/>
    <property type="match status" value="1"/>
</dbReference>
<dbReference type="Pfam" id="PF18911">
    <property type="entry name" value="PKD_4"/>
    <property type="match status" value="2"/>
</dbReference>
<evidence type="ECO:0000259" key="6">
    <source>
        <dbReference type="PROSITE" id="PS50853"/>
    </source>
</evidence>
<dbReference type="PANTHER" id="PTHR19328:SF75">
    <property type="entry name" value="ALDOSE SUGAR DEHYDROGENASE YLII"/>
    <property type="match status" value="1"/>
</dbReference>
<dbReference type="SMART" id="SM00060">
    <property type="entry name" value="FN3"/>
    <property type="match status" value="1"/>
</dbReference>
<dbReference type="InterPro" id="IPR013036">
    <property type="entry name" value="DUF1587"/>
</dbReference>
<dbReference type="InterPro" id="IPR011041">
    <property type="entry name" value="Quinoprot_gluc/sorb_DH_b-prop"/>
</dbReference>
<keyword evidence="3 4" id="KW-0408">Iron</keyword>
<name>A0ABY3N1P4_9GAMM</name>
<sequence length="2368" mass="255247">MSMHTSNLSRSFDSSRVYFLLSPAIISVAIFSQPILAAVNPTAICFDNPNSYNTPTLHMWGSAPTGAVENTNWPGFNMISESGFYCYDPAVELNSINVIFSDTGNQQTANLFMASPNNCWQNNQWKSLTECGLIADNIKPIANAGTDINIVEGQTVTFDGSGSSDPDGQISSFSWSNQLTGVSPSMVYNTAGSYVVTLTVTDDQGATNTDTITVNVTNANAATVTATTLCYDNTANYQTPTLYLWNSNPVGAIENYDWPGQIMEQMTGQQSNYYCYDPAAELTTEFTSANIIFNNNGNGQTNDLVVTPPNSCYKNNAWTSLTACGFTIEQATNIAPTANAGNDFTISVGQTANFNGNASADVDGSITSYSWSNGLTGVTASQVYNTVGTYVVTLTVTDNDNEPAQDTVTVTVIEAPTYKYPTGKAVYYINDNGWNTPTAYLWDILSENTTPENTVPDSQWPGEGLTDFGGLNAWFVEIDENVVSGNVIFTNNGANQTADLNFSGEQLCYNNGVWMTVTACGIPQTTVSNANAGGDRTVNINTKIALTAVASATSTENATWQSPAWSGELTGTSVVTPTLSTVGTFVVTLTLADGSEDEFTLTVVNATQGIPERQQLAAPLNFPLLGSVSSSSYEYESAFPALDGSFISPVMVTNDGLNDLIYIVDKSGKVFVFPNDPNVTQAQVNTLLDISDEVRDYHEQGLLSIAFHPDFSTNRFAYIYYIEGDNDNESDNGVFGDGVLERITLNDAANPTVAESRVEVLRIPQPGPDHKGSMMQFHPVTGEFYMSIGDGAYGDTAITPTQPDPRTNNSAQETTSLLGSIIRLIMRETINVDGKYYDIPADNPFVNDEGVRDEIWSYGHRNPWRFSFDHQAPYTLWQTEVGQAGFEEVNIIQPGGNYGWPICEGNTHRGNDGGDPNNTRNCSGDLIAPVGGYTHDTGSVSIIGGFVYRGTTLPALTGHFIYGDYVSKKIWSAVEGNTDQLVSDAFPSNISSFGTDMSGEEVFVTSHGVEYGGLSILYRMIDSQAQAAVIPAKLSSTGIFADLSTQTPVHGVIEYDVNSDGWFDGLKARHFVAIPNESNIEFNEDELWNLPVGSVLVKHLSLPISASNTTPFETSVLFKQASGNWASANYRWNAQGTDADLVTESFNETVAQYYNGAVTNINRQVRSGAECTSCHLGTGSKEPLGVTTPQLNRDLDYQGVVSNQIDLFNQLGLFNNTIAGANSLTAYPDPEDTNANIDNRARAYLSTNCAHCHDGSLMDLNYDTPVNQMDIMNIQRSGVYRMLPFDHAASLIHIYQTDDANRMPKGSVLTNPLADELIAAWIDGQSATQTGMMVTVKETTIVPNSPVTLSTFGLYDNGFETIPSSGVEWVSSDTSVIDPIGTSATVNTIAGNTGITTVWASHNGQVGSIDVTVVGAPAQPTGFSATATSANSITLTWNDIAIDEQSYELQRSANSSGPFTPLITLNENSDTFIDTGLDVSTAYYYQLIATGINANSAAVTANATTQESGPIDSIELISAELPNLIARETTQLVALAHSGDVTQGITLGASWTSSDTSIINVNSSGLLTAGNTAGTATITINYQGQTANLSVTNTGEGQYAYFNVPSNWDTPTVYIWTNENGTETERSAAWPGTDLTEIATEFGGTWLRFSLPATWANSDGNVNIIFSNNEANQTENLTVNLTNPSWYDNGWLTASPIGNGVETGGQVQVGNGSVYLNGSNNLSGKLFTRGTVVDINADSAGTGLEFSGWEGSGMAYLVDPSQANTQLVIGDAFSYTLLAVFDSVNDPYIQGRTFFVDKGCTGCHGTEGDSGTSLLNVANNYSLSQLTNYIENNMPIGNAAACTGDCASSTADMILAGAYSAPSNMCNATDLNDLIPQDRSYRLLSTLEYNNTIRDLLGLANTVDVTSGRIPADIPVNGFKTNANALFTNDYAKGYVVAAEAAANMVNNIYDLTSGCSDINCFINSFGKRAFRRPLTQAEVTDLNAVYTEHGDIGVLSAILSAPAMLYRSEVGEANGSGYYELTDYEVATMLSYTYWATTPDANLMAKADAGELSMPAQIASTVSNMLQDPKAKSAFERFISGWLDLDKEIKTPGLSESLKADMKQETIEFVRRTVFEGGQYNDLLTADYSFMTQQLATHYGLEWPGGSNWQKVSYSEENGNGERRGILGHAGILTLQSASEKTHPVKRGLFVRRNLMCQDFPPPPIGAILKPQEDPTLTVRQRFENAHLQDGCESCHQYIDGIGFGLENYNEVGLFTTSETTDDGQVKVINSAGYIGSLYSAETFLSASDPVVPYQGLDELAQLVADSAHGKACYARQWYRYMRGQRETNDDNCTVQVFGQIFKGGTNTSMLDLMIQFTQTKNYTLRK</sequence>
<evidence type="ECO:0000259" key="7">
    <source>
        <dbReference type="PROSITE" id="PS51007"/>
    </source>
</evidence>
<evidence type="ECO:0000313" key="9">
    <source>
        <dbReference type="Proteomes" id="UP000815846"/>
    </source>
</evidence>
<dbReference type="Pfam" id="PF07631">
    <property type="entry name" value="PSD4"/>
    <property type="match status" value="1"/>
</dbReference>
<keyword evidence="9" id="KW-1185">Reference proteome</keyword>
<dbReference type="EMBL" id="PJAI02000001">
    <property type="protein sequence ID" value="TYK67319.1"/>
    <property type="molecule type" value="Genomic_DNA"/>
</dbReference>
<dbReference type="PANTHER" id="PTHR19328">
    <property type="entry name" value="HEDGEHOG-INTERACTING PROTEIN"/>
    <property type="match status" value="1"/>
</dbReference>
<dbReference type="InterPro" id="IPR013039">
    <property type="entry name" value="DUF1588"/>
</dbReference>
<organism evidence="8 9">
    <name type="scientific">Colwellia echini</name>
    <dbReference type="NCBI Taxonomy" id="1982103"/>
    <lineage>
        <taxon>Bacteria</taxon>
        <taxon>Pseudomonadati</taxon>
        <taxon>Pseudomonadota</taxon>
        <taxon>Gammaproteobacteria</taxon>
        <taxon>Alteromonadales</taxon>
        <taxon>Colwelliaceae</taxon>
        <taxon>Colwellia</taxon>
    </lineage>
</organism>
<dbReference type="Pfam" id="PF07995">
    <property type="entry name" value="GSDH"/>
    <property type="match status" value="1"/>
</dbReference>
<evidence type="ECO:0000256" key="3">
    <source>
        <dbReference type="ARBA" id="ARBA00023004"/>
    </source>
</evidence>
<dbReference type="Pfam" id="PF00034">
    <property type="entry name" value="Cytochrom_C"/>
    <property type="match status" value="1"/>
</dbReference>
<evidence type="ECO:0000256" key="2">
    <source>
        <dbReference type="ARBA" id="ARBA00022723"/>
    </source>
</evidence>
<accession>A0ABY3N1P4</accession>
<dbReference type="Pfam" id="PF16738">
    <property type="entry name" value="CBM26"/>
    <property type="match status" value="4"/>
</dbReference>
<dbReference type="Gene3D" id="2.60.40.10">
    <property type="entry name" value="Immunoglobulins"/>
    <property type="match status" value="7"/>
</dbReference>
<dbReference type="SUPFAM" id="SSF49299">
    <property type="entry name" value="PKD domain"/>
    <property type="match status" value="2"/>
</dbReference>
<dbReference type="SUPFAM" id="SSF50952">
    <property type="entry name" value="Soluble quinoprotein glucose dehydrogenase"/>
    <property type="match status" value="1"/>
</dbReference>
<dbReference type="InterPro" id="IPR000601">
    <property type="entry name" value="PKD_dom"/>
</dbReference>
<feature type="domain" description="PKD" evidence="5">
    <location>
        <begin position="139"/>
        <end position="221"/>
    </location>
</feature>
<evidence type="ECO:0000256" key="4">
    <source>
        <dbReference type="PROSITE-ProRule" id="PRU00433"/>
    </source>
</evidence>
<dbReference type="Gene3D" id="2.120.10.30">
    <property type="entry name" value="TolB, C-terminal domain"/>
    <property type="match status" value="1"/>
</dbReference>
<dbReference type="SMART" id="SM00089">
    <property type="entry name" value="PKD"/>
    <property type="match status" value="2"/>
</dbReference>
<dbReference type="PROSITE" id="PS50093">
    <property type="entry name" value="PKD"/>
    <property type="match status" value="2"/>
</dbReference>
<dbReference type="CDD" id="cd00146">
    <property type="entry name" value="PKD"/>
    <property type="match status" value="2"/>
</dbReference>
<evidence type="ECO:0000313" key="8">
    <source>
        <dbReference type="EMBL" id="TYK67319.1"/>
    </source>
</evidence>
<dbReference type="InterPro" id="IPR031965">
    <property type="entry name" value="CBM26"/>
</dbReference>
<comment type="caution">
    <text evidence="8">The sequence shown here is derived from an EMBL/GenBank/DDBJ whole genome shotgun (WGS) entry which is preliminary data.</text>
</comment>
<dbReference type="InterPro" id="IPR009056">
    <property type="entry name" value="Cyt_c-like_dom"/>
</dbReference>
<dbReference type="InterPro" id="IPR035986">
    <property type="entry name" value="PKD_dom_sf"/>
</dbReference>
<gene>
    <name evidence="8" type="ORF">CWS31_002005</name>
</gene>
<protein>
    <submittedName>
        <fullName evidence="8">Starch-binding protein</fullName>
    </submittedName>
</protein>
<dbReference type="CDD" id="cd00063">
    <property type="entry name" value="FN3"/>
    <property type="match status" value="1"/>
</dbReference>
<reference evidence="8 9" key="1">
    <citation type="submission" date="2019-08" db="EMBL/GenBank/DDBJ databases">
        <title>Microbe sample from Colwellia echini.</title>
        <authorList>
            <person name="Christiansen L."/>
            <person name="Pathiraja D."/>
            <person name="Schultz-Johansen M."/>
            <person name="Choi I.-G."/>
            <person name="Stougaard P."/>
        </authorList>
    </citation>
    <scope>NUCLEOTIDE SEQUENCE [LARGE SCALE GENOMIC DNA]</scope>
    <source>
        <strain evidence="8 9">A3</strain>
    </source>
</reference>
<dbReference type="InterPro" id="IPR022409">
    <property type="entry name" value="PKD/Chitinase_dom"/>
</dbReference>
<dbReference type="SUPFAM" id="SSF49265">
    <property type="entry name" value="Fibronectin type III"/>
    <property type="match status" value="1"/>
</dbReference>
<dbReference type="SMART" id="SM00635">
    <property type="entry name" value="BID_2"/>
    <property type="match status" value="1"/>
</dbReference>
<feature type="domain" description="Fibronectin type-III" evidence="6">
    <location>
        <begin position="1419"/>
        <end position="1511"/>
    </location>
</feature>
<dbReference type="InterPro" id="IPR003961">
    <property type="entry name" value="FN3_dom"/>
</dbReference>
<dbReference type="Pfam" id="PF07637">
    <property type="entry name" value="PSD5"/>
    <property type="match status" value="1"/>
</dbReference>
<dbReference type="SUPFAM" id="SSF46626">
    <property type="entry name" value="Cytochrome c"/>
    <property type="match status" value="1"/>
</dbReference>
<dbReference type="InterPro" id="IPR008964">
    <property type="entry name" value="Invasin/intimin_cell_adhesion"/>
</dbReference>
<evidence type="ECO:0000259" key="5">
    <source>
        <dbReference type="PROSITE" id="PS50093"/>
    </source>
</evidence>
<dbReference type="InterPro" id="IPR013043">
    <property type="entry name" value="DUF1595"/>
</dbReference>
<dbReference type="Pfam" id="PF07627">
    <property type="entry name" value="PSCyt3"/>
    <property type="match status" value="1"/>
</dbReference>
<keyword evidence="2 4" id="KW-0479">Metal-binding</keyword>
<dbReference type="PROSITE" id="PS51007">
    <property type="entry name" value="CYTC"/>
    <property type="match status" value="1"/>
</dbReference>
<dbReference type="InterPro" id="IPR003343">
    <property type="entry name" value="Big_2"/>
</dbReference>
<proteinExistence type="predicted"/>
<dbReference type="InterPro" id="IPR013783">
    <property type="entry name" value="Ig-like_fold"/>
</dbReference>
<feature type="domain" description="Cytochrome c" evidence="7">
    <location>
        <begin position="1786"/>
        <end position="1882"/>
    </location>
</feature>
<dbReference type="InterPro" id="IPR012938">
    <property type="entry name" value="Glc/Sorbosone_DH"/>
</dbReference>
<dbReference type="InterPro" id="IPR036909">
    <property type="entry name" value="Cyt_c-like_dom_sf"/>
</dbReference>
<dbReference type="Gene3D" id="2.60.40.1080">
    <property type="match status" value="1"/>
</dbReference>
<dbReference type="InterPro" id="IPR036116">
    <property type="entry name" value="FN3_sf"/>
</dbReference>
<keyword evidence="1 4" id="KW-0349">Heme</keyword>
<dbReference type="Proteomes" id="UP000815846">
    <property type="component" value="Unassembled WGS sequence"/>
</dbReference>
<dbReference type="InterPro" id="IPR011042">
    <property type="entry name" value="6-blade_b-propeller_TolB-like"/>
</dbReference>
<feature type="domain" description="PKD" evidence="5">
    <location>
        <begin position="335"/>
        <end position="412"/>
    </location>
</feature>